<gene>
    <name evidence="3" type="ORF">BQ8794_240002</name>
</gene>
<proteinExistence type="predicted"/>
<accession>A0A1R3V7A9</accession>
<dbReference type="Proteomes" id="UP000188388">
    <property type="component" value="Unassembled WGS sequence"/>
</dbReference>
<dbReference type="InterPro" id="IPR011979">
    <property type="entry name" value="Antitox_Xre"/>
</dbReference>
<dbReference type="STRING" id="1631249.BQ8794_240002"/>
<dbReference type="GO" id="GO:0003677">
    <property type="term" value="F:DNA binding"/>
    <property type="evidence" value="ECO:0007669"/>
    <property type="project" value="InterPro"/>
</dbReference>
<sequence>MLAFGNVADVLGLPVKEVAARSPFGLISRIEDGLPIGALERVARLLAPGDAQFKYRLIPKATYERRKMVHRLSSDEGTRLARVARVWGLAVDVWQNEEEARDFLFRPHPMIEDKRPIDVVILSEFGAEMVVDILGGLKYGSAA</sequence>
<evidence type="ECO:0000313" key="3">
    <source>
        <dbReference type="EMBL" id="SIT55795.1"/>
    </source>
</evidence>
<dbReference type="InterPro" id="IPR024467">
    <property type="entry name" value="Xre/MbcA/ParS-like_toxin-bd"/>
</dbReference>
<evidence type="ECO:0000313" key="4">
    <source>
        <dbReference type="Proteomes" id="UP000188388"/>
    </source>
</evidence>
<dbReference type="NCBIfam" id="TIGR02293">
    <property type="entry name" value="TAS_TIGR02293"/>
    <property type="match status" value="1"/>
</dbReference>
<dbReference type="InterPro" id="IPR046847">
    <property type="entry name" value="Xre-like_HTH"/>
</dbReference>
<organism evidence="3 4">
    <name type="scientific">Mesorhizobium prunaredense</name>
    <dbReference type="NCBI Taxonomy" id="1631249"/>
    <lineage>
        <taxon>Bacteria</taxon>
        <taxon>Pseudomonadati</taxon>
        <taxon>Pseudomonadota</taxon>
        <taxon>Alphaproteobacteria</taxon>
        <taxon>Hyphomicrobiales</taxon>
        <taxon>Phyllobacteriaceae</taxon>
        <taxon>Mesorhizobium</taxon>
    </lineage>
</organism>
<protein>
    <submittedName>
        <fullName evidence="3">Uncharacterized protein</fullName>
    </submittedName>
</protein>
<keyword evidence="4" id="KW-1185">Reference proteome</keyword>
<evidence type="ECO:0000259" key="2">
    <source>
        <dbReference type="Pfam" id="PF20432"/>
    </source>
</evidence>
<name>A0A1R3V7A9_9HYPH</name>
<dbReference type="Pfam" id="PF09722">
    <property type="entry name" value="Xre_MbcA_ParS_C"/>
    <property type="match status" value="1"/>
</dbReference>
<dbReference type="AlphaFoldDB" id="A0A1R3V7A9"/>
<dbReference type="Pfam" id="PF20432">
    <property type="entry name" value="Xre-like-HTH"/>
    <property type="match status" value="1"/>
</dbReference>
<feature type="domain" description="Antitoxin Xre-like helix-turn-helix" evidence="2">
    <location>
        <begin position="26"/>
        <end position="85"/>
    </location>
</feature>
<dbReference type="RefSeq" id="WP_077379097.1">
    <property type="nucleotide sequence ID" value="NZ_FTPD01000017.1"/>
</dbReference>
<dbReference type="EMBL" id="FTPD01000017">
    <property type="protein sequence ID" value="SIT55795.1"/>
    <property type="molecule type" value="Genomic_DNA"/>
</dbReference>
<reference evidence="4" key="1">
    <citation type="submission" date="2017-01" db="EMBL/GenBank/DDBJ databases">
        <authorList>
            <person name="Brunel B."/>
        </authorList>
    </citation>
    <scope>NUCLEOTIDE SEQUENCE [LARGE SCALE GENOMIC DNA]</scope>
</reference>
<evidence type="ECO:0000259" key="1">
    <source>
        <dbReference type="Pfam" id="PF09722"/>
    </source>
</evidence>
<feature type="domain" description="Antitoxin Xre/MbcA/ParS-like toxin-binding" evidence="1">
    <location>
        <begin position="90"/>
        <end position="140"/>
    </location>
</feature>